<dbReference type="SUPFAM" id="SSF46767">
    <property type="entry name" value="Methylated DNA-protein cysteine methyltransferase, C-terminal domain"/>
    <property type="match status" value="1"/>
</dbReference>
<dbReference type="AlphaFoldDB" id="A0A2H0VGS5"/>
<keyword evidence="3" id="KW-0489">Methyltransferase</keyword>
<dbReference type="PANTHER" id="PTHR42942">
    <property type="entry name" value="6-O-METHYLGUANINE DNA METHYLTRANSFERASE"/>
    <property type="match status" value="1"/>
</dbReference>
<name>A0A2H0VGS5_9BACT</name>
<reference evidence="4" key="1">
    <citation type="submission" date="2017-09" db="EMBL/GenBank/DDBJ databases">
        <title>Depth-based differentiation of microbial function through sediment-hosted aquifers and enrichment of novel symbionts in the deep terrestrial subsurface.</title>
        <authorList>
            <person name="Probst A.J."/>
            <person name="Ladd B."/>
            <person name="Jarett J.K."/>
            <person name="Geller-Mcgrath D.E."/>
            <person name="Sieber C.M.K."/>
            <person name="Emerson J.B."/>
            <person name="Anantharaman K."/>
            <person name="Thomas B.C."/>
            <person name="Malmstrom R."/>
            <person name="Stieglmeier M."/>
            <person name="Klingl A."/>
            <person name="Woyke T."/>
            <person name="Ryan C.M."/>
            <person name="Banfield J.F."/>
        </authorList>
    </citation>
    <scope>NUCLEOTIDE SEQUENCE [LARGE SCALE GENOMIC DNA]</scope>
</reference>
<dbReference type="InterPro" id="IPR052520">
    <property type="entry name" value="ATL_DNA_repair"/>
</dbReference>
<gene>
    <name evidence="3" type="ORF">COT91_00840</name>
</gene>
<accession>A0A2H0VGS5</accession>
<organism evidence="3 4">
    <name type="scientific">Candidatus Doudnabacteria bacterium CG10_big_fil_rev_8_21_14_0_10_41_10</name>
    <dbReference type="NCBI Taxonomy" id="1974551"/>
    <lineage>
        <taxon>Bacteria</taxon>
        <taxon>Candidatus Doudnaibacteriota</taxon>
    </lineage>
</organism>
<evidence type="ECO:0000313" key="4">
    <source>
        <dbReference type="Proteomes" id="UP000230557"/>
    </source>
</evidence>
<dbReference type="PANTHER" id="PTHR42942:SF1">
    <property type="entry name" value="ALKYLTRANSFERASE-LIKE PROTEIN 1"/>
    <property type="match status" value="1"/>
</dbReference>
<dbReference type="InterPro" id="IPR036217">
    <property type="entry name" value="MethylDNA_cys_MeTrfase_DNAb"/>
</dbReference>
<dbReference type="CDD" id="cd06445">
    <property type="entry name" value="ATase"/>
    <property type="match status" value="1"/>
</dbReference>
<dbReference type="InterPro" id="IPR036388">
    <property type="entry name" value="WH-like_DNA-bd_sf"/>
</dbReference>
<evidence type="ECO:0000256" key="1">
    <source>
        <dbReference type="ARBA" id="ARBA00022763"/>
    </source>
</evidence>
<dbReference type="Pfam" id="PF01035">
    <property type="entry name" value="DNA_binding_1"/>
    <property type="match status" value="1"/>
</dbReference>
<dbReference type="InterPro" id="IPR014048">
    <property type="entry name" value="MethylDNA_cys_MeTrfase_DNA-bd"/>
</dbReference>
<feature type="domain" description="Methylated-DNA-[protein]-cysteine S-methyltransferase DNA binding" evidence="2">
    <location>
        <begin position="11"/>
        <end position="75"/>
    </location>
</feature>
<dbReference type="GO" id="GO:0032259">
    <property type="term" value="P:methylation"/>
    <property type="evidence" value="ECO:0007669"/>
    <property type="project" value="UniProtKB-KW"/>
</dbReference>
<evidence type="ECO:0000313" key="3">
    <source>
        <dbReference type="EMBL" id="PIR97559.1"/>
    </source>
</evidence>
<dbReference type="GO" id="GO:0008168">
    <property type="term" value="F:methyltransferase activity"/>
    <property type="evidence" value="ECO:0007669"/>
    <property type="project" value="UniProtKB-KW"/>
</dbReference>
<dbReference type="Gene3D" id="1.10.10.10">
    <property type="entry name" value="Winged helix-like DNA-binding domain superfamily/Winged helix DNA-binding domain"/>
    <property type="match status" value="1"/>
</dbReference>
<dbReference type="Proteomes" id="UP000230557">
    <property type="component" value="Unassembled WGS sequence"/>
</dbReference>
<dbReference type="EMBL" id="PFAJ01000009">
    <property type="protein sequence ID" value="PIR97559.1"/>
    <property type="molecule type" value="Genomic_DNA"/>
</dbReference>
<dbReference type="GO" id="GO:0006281">
    <property type="term" value="P:DNA repair"/>
    <property type="evidence" value="ECO:0007669"/>
    <property type="project" value="InterPro"/>
</dbReference>
<comment type="caution">
    <text evidence="3">The sequence shown here is derived from an EMBL/GenBank/DDBJ whole genome shotgun (WGS) entry which is preliminary data.</text>
</comment>
<evidence type="ECO:0000259" key="2">
    <source>
        <dbReference type="Pfam" id="PF01035"/>
    </source>
</evidence>
<keyword evidence="1" id="KW-0227">DNA damage</keyword>
<keyword evidence="3" id="KW-0808">Transferase</keyword>
<proteinExistence type="predicted"/>
<sequence length="85" mass="9643">MEKSQSRLFMNFFDEVFKTIKKIPRGKVATYGQVAALSGSPRATKQVGWALHQTGDKGLEKVPWHRVVNRQGRISIIHTDHPAEE</sequence>
<protein>
    <submittedName>
        <fullName evidence="3">Cysteine methyltransferase</fullName>
    </submittedName>
</protein>